<evidence type="ECO:0000256" key="9">
    <source>
        <dbReference type="ARBA" id="ARBA00022723"/>
    </source>
</evidence>
<keyword evidence="7" id="KW-0121">Carboxypeptidase</keyword>
<evidence type="ECO:0000256" key="16">
    <source>
        <dbReference type="ARBA" id="ARBA00023145"/>
    </source>
</evidence>
<organism evidence="22 23">
    <name type="scientific">Sphingomonas desiccabilis</name>
    <dbReference type="NCBI Taxonomy" id="429134"/>
    <lineage>
        <taxon>Bacteria</taxon>
        <taxon>Pseudomonadati</taxon>
        <taxon>Pseudomonadota</taxon>
        <taxon>Alphaproteobacteria</taxon>
        <taxon>Sphingomonadales</taxon>
        <taxon>Sphingomonadaceae</taxon>
        <taxon>Sphingomonas</taxon>
    </lineage>
</organism>
<dbReference type="Gene3D" id="3.40.630.10">
    <property type="entry name" value="Zn peptidases"/>
    <property type="match status" value="1"/>
</dbReference>
<keyword evidence="12" id="KW-0256">Endoplasmic reticulum</keyword>
<evidence type="ECO:0000256" key="13">
    <source>
        <dbReference type="ARBA" id="ARBA00022833"/>
    </source>
</evidence>
<evidence type="ECO:0000256" key="7">
    <source>
        <dbReference type="ARBA" id="ARBA00022645"/>
    </source>
</evidence>
<protein>
    <recommendedName>
        <fullName evidence="5">Carboxypeptidase Q</fullName>
    </recommendedName>
    <alternativeName>
        <fullName evidence="20">Plasma glutamate carboxypeptidase</fullName>
    </alternativeName>
</protein>
<keyword evidence="13" id="KW-0862">Zinc</keyword>
<dbReference type="GO" id="GO:0004180">
    <property type="term" value="F:carboxypeptidase activity"/>
    <property type="evidence" value="ECO:0007669"/>
    <property type="project" value="UniProtKB-KW"/>
</dbReference>
<dbReference type="GO" id="GO:0005576">
    <property type="term" value="C:extracellular region"/>
    <property type="evidence" value="ECO:0007669"/>
    <property type="project" value="UniProtKB-SubCell"/>
</dbReference>
<comment type="subcellular location">
    <subcellularLocation>
        <location evidence="1">Endoplasmic reticulum</location>
    </subcellularLocation>
    <subcellularLocation>
        <location evidence="3">Golgi apparatus</location>
    </subcellularLocation>
    <subcellularLocation>
        <location evidence="2">Lysosome</location>
    </subcellularLocation>
    <subcellularLocation>
        <location evidence="4">Secreted</location>
    </subcellularLocation>
</comment>
<dbReference type="AlphaFoldDB" id="A0A4Q2IRX9"/>
<evidence type="ECO:0000256" key="1">
    <source>
        <dbReference type="ARBA" id="ARBA00004240"/>
    </source>
</evidence>
<proteinExistence type="predicted"/>
<reference evidence="22 23" key="1">
    <citation type="submission" date="2019-01" db="EMBL/GenBank/DDBJ databases">
        <title>Sphingomonas mucosissima sp. nov. and Sphingomonas desiccabilis sp. nov., from biological soil crusts in the Colorado Plateau, USA.</title>
        <authorList>
            <person name="Zhu D."/>
        </authorList>
    </citation>
    <scope>NUCLEOTIDE SEQUENCE [LARGE SCALE GENOMIC DNA]</scope>
    <source>
        <strain evidence="22 23">CP1D</strain>
    </source>
</reference>
<evidence type="ECO:0000256" key="19">
    <source>
        <dbReference type="ARBA" id="ARBA00025833"/>
    </source>
</evidence>
<evidence type="ECO:0000256" key="20">
    <source>
        <dbReference type="ARBA" id="ARBA00033328"/>
    </source>
</evidence>
<evidence type="ECO:0000256" key="10">
    <source>
        <dbReference type="ARBA" id="ARBA00022729"/>
    </source>
</evidence>
<keyword evidence="11 22" id="KW-0378">Hydrolase</keyword>
<dbReference type="OrthoDB" id="9769665at2"/>
<evidence type="ECO:0000256" key="4">
    <source>
        <dbReference type="ARBA" id="ARBA00004613"/>
    </source>
</evidence>
<keyword evidence="16" id="KW-0865">Zymogen</keyword>
<sequence length="539" mass="58946">MRALTLALFATVAATPLAAPLAAQSVDRDAVTRIIEEGTNQSEVMPIAQHLTDVIGPRLTNSPGMRQAEEWTQSKFREWGLRNVHKEGFEFGRGWSIVSSSVRMVTPRPIELTAIPIAWTPGTNGTITAPVIVAPMTKEADFARYRGQLAGKIVLVTQPDTGSEPDRPAFRRLSQQELNDQDFFEAPVNDPDAADRRLKRLDFSLKLDAFLKSEGAVAMATMSSRDGMLLHGSGYLFGRGQTPATPGIEIAAEDYRRLARLARVGQAPTLEVTSNVRFDDSDVQAYNILADIPGTDPKAGYVMAGAHLDSWAAGDGASDNAAGSAVVMEAARILSQMGVRPKRTIRFALWNGEEQGLLGSLAYIEQHIATRAPAATAPTTGLARFYGWTSRWPITKKPGYDQLAAYFNLDNGSGKIRGIYAENNQAAVPIFREWFAPFQAMGAGTVAMRRTSSTDHYFFQSIGLQGFQFIQDPLDYGSRIHHTNADTFDHLKGEDLRQASIIMASFLLNAANADKPLPKPPLPRQPKVTDPYAWPKAED</sequence>
<evidence type="ECO:0000256" key="5">
    <source>
        <dbReference type="ARBA" id="ARBA00014116"/>
    </source>
</evidence>
<dbReference type="GO" id="GO:0005764">
    <property type="term" value="C:lysosome"/>
    <property type="evidence" value="ECO:0007669"/>
    <property type="project" value="UniProtKB-SubCell"/>
</dbReference>
<comment type="caution">
    <text evidence="22">The sequence shown here is derived from an EMBL/GenBank/DDBJ whole genome shotgun (WGS) entry which is preliminary data.</text>
</comment>
<gene>
    <name evidence="22" type="ORF">EO081_15860</name>
</gene>
<dbReference type="GO" id="GO:0006508">
    <property type="term" value="P:proteolysis"/>
    <property type="evidence" value="ECO:0007669"/>
    <property type="project" value="UniProtKB-KW"/>
</dbReference>
<keyword evidence="23" id="KW-1185">Reference proteome</keyword>
<dbReference type="Pfam" id="PF04389">
    <property type="entry name" value="Peptidase_M28"/>
    <property type="match status" value="1"/>
</dbReference>
<dbReference type="PANTHER" id="PTHR12053:SF3">
    <property type="entry name" value="CARBOXYPEPTIDASE Q"/>
    <property type="match status" value="1"/>
</dbReference>
<keyword evidence="14" id="KW-0333">Golgi apparatus</keyword>
<evidence type="ECO:0000256" key="12">
    <source>
        <dbReference type="ARBA" id="ARBA00022824"/>
    </source>
</evidence>
<dbReference type="Proteomes" id="UP000292347">
    <property type="component" value="Unassembled WGS sequence"/>
</dbReference>
<keyword evidence="18" id="KW-0458">Lysosome</keyword>
<evidence type="ECO:0000256" key="8">
    <source>
        <dbReference type="ARBA" id="ARBA00022670"/>
    </source>
</evidence>
<dbReference type="PANTHER" id="PTHR12053">
    <property type="entry name" value="PROTEASE FAMILY M28 PLASMA GLUTAMATE CARBOXYPEPTIDASE-RELATED"/>
    <property type="match status" value="1"/>
</dbReference>
<evidence type="ECO:0000313" key="22">
    <source>
        <dbReference type="EMBL" id="RXZ30626.1"/>
    </source>
</evidence>
<accession>A0A4Q2IRX9</accession>
<evidence type="ECO:0000256" key="18">
    <source>
        <dbReference type="ARBA" id="ARBA00023228"/>
    </source>
</evidence>
<dbReference type="SUPFAM" id="SSF53187">
    <property type="entry name" value="Zn-dependent exopeptidases"/>
    <property type="match status" value="1"/>
</dbReference>
<keyword evidence="10" id="KW-0732">Signal</keyword>
<dbReference type="Gene3D" id="3.50.30.30">
    <property type="match status" value="1"/>
</dbReference>
<evidence type="ECO:0000259" key="21">
    <source>
        <dbReference type="Pfam" id="PF04389"/>
    </source>
</evidence>
<comment type="subunit">
    <text evidence="19">Homodimer. The monomeric form is inactive while the homodimer is active.</text>
</comment>
<dbReference type="InterPro" id="IPR007484">
    <property type="entry name" value="Peptidase_M28"/>
</dbReference>
<evidence type="ECO:0000256" key="3">
    <source>
        <dbReference type="ARBA" id="ARBA00004555"/>
    </source>
</evidence>
<dbReference type="GO" id="GO:0046872">
    <property type="term" value="F:metal ion binding"/>
    <property type="evidence" value="ECO:0007669"/>
    <property type="project" value="UniProtKB-KW"/>
</dbReference>
<dbReference type="RefSeq" id="WP_129343286.1">
    <property type="nucleotide sequence ID" value="NZ_JACIDD010000003.1"/>
</dbReference>
<evidence type="ECO:0000256" key="6">
    <source>
        <dbReference type="ARBA" id="ARBA00022525"/>
    </source>
</evidence>
<keyword evidence="9" id="KW-0479">Metal-binding</keyword>
<keyword evidence="17" id="KW-0325">Glycoprotein</keyword>
<keyword evidence="8" id="KW-0645">Protease</keyword>
<keyword evidence="15" id="KW-0482">Metalloprotease</keyword>
<evidence type="ECO:0000256" key="17">
    <source>
        <dbReference type="ARBA" id="ARBA00023180"/>
    </source>
</evidence>
<evidence type="ECO:0000313" key="23">
    <source>
        <dbReference type="Proteomes" id="UP000292347"/>
    </source>
</evidence>
<evidence type="ECO:0000256" key="15">
    <source>
        <dbReference type="ARBA" id="ARBA00023049"/>
    </source>
</evidence>
<evidence type="ECO:0000256" key="2">
    <source>
        <dbReference type="ARBA" id="ARBA00004371"/>
    </source>
</evidence>
<keyword evidence="6" id="KW-0964">Secreted</keyword>
<dbReference type="InterPro" id="IPR039866">
    <property type="entry name" value="CPQ"/>
</dbReference>
<evidence type="ECO:0000256" key="11">
    <source>
        <dbReference type="ARBA" id="ARBA00022801"/>
    </source>
</evidence>
<name>A0A4Q2IRX9_9SPHN</name>
<dbReference type="GO" id="GO:0070573">
    <property type="term" value="F:metallodipeptidase activity"/>
    <property type="evidence" value="ECO:0007669"/>
    <property type="project" value="InterPro"/>
</dbReference>
<feature type="domain" description="Peptidase M28" evidence="21">
    <location>
        <begin position="287"/>
        <end position="505"/>
    </location>
</feature>
<dbReference type="EMBL" id="SDPT01000003">
    <property type="protein sequence ID" value="RXZ30626.1"/>
    <property type="molecule type" value="Genomic_DNA"/>
</dbReference>
<evidence type="ECO:0000256" key="14">
    <source>
        <dbReference type="ARBA" id="ARBA00023034"/>
    </source>
</evidence>